<evidence type="ECO:0000313" key="2">
    <source>
        <dbReference type="WBParaSite" id="nRc.2.0.1.t48241-RA"/>
    </source>
</evidence>
<dbReference type="WBParaSite" id="nRc.2.0.1.t48241-RA">
    <property type="protein sequence ID" value="nRc.2.0.1.t48241-RA"/>
    <property type="gene ID" value="nRc.2.0.1.g48241"/>
</dbReference>
<sequence length="74" mass="9125">MKDKIIVLALQDEKEKVIDWQNIQTNNFINHKQERKTKDYNSLYQKRLTRKHSQPYESEDKKVFSFMEQFTMNK</sequence>
<dbReference type="AlphaFoldDB" id="A0A915LEG4"/>
<reference evidence="2" key="1">
    <citation type="submission" date="2022-11" db="UniProtKB">
        <authorList>
            <consortium name="WormBaseParasite"/>
        </authorList>
    </citation>
    <scope>IDENTIFICATION</scope>
</reference>
<proteinExistence type="predicted"/>
<protein>
    <submittedName>
        <fullName evidence="2">Uncharacterized protein</fullName>
    </submittedName>
</protein>
<evidence type="ECO:0000313" key="1">
    <source>
        <dbReference type="Proteomes" id="UP000887565"/>
    </source>
</evidence>
<name>A0A915LEG4_ROMCU</name>
<organism evidence="1 2">
    <name type="scientific">Romanomermis culicivorax</name>
    <name type="common">Nematode worm</name>
    <dbReference type="NCBI Taxonomy" id="13658"/>
    <lineage>
        <taxon>Eukaryota</taxon>
        <taxon>Metazoa</taxon>
        <taxon>Ecdysozoa</taxon>
        <taxon>Nematoda</taxon>
        <taxon>Enoplea</taxon>
        <taxon>Dorylaimia</taxon>
        <taxon>Mermithida</taxon>
        <taxon>Mermithoidea</taxon>
        <taxon>Mermithidae</taxon>
        <taxon>Romanomermis</taxon>
    </lineage>
</organism>
<accession>A0A915LEG4</accession>
<dbReference type="Proteomes" id="UP000887565">
    <property type="component" value="Unplaced"/>
</dbReference>
<keyword evidence="1" id="KW-1185">Reference proteome</keyword>